<feature type="compositionally biased region" description="Low complexity" evidence="1">
    <location>
        <begin position="586"/>
        <end position="597"/>
    </location>
</feature>
<dbReference type="OrthoDB" id="10504852at2759"/>
<feature type="region of interest" description="Disordered" evidence="1">
    <location>
        <begin position="216"/>
        <end position="260"/>
    </location>
</feature>
<accession>A0A8X6QSA4</accession>
<evidence type="ECO:0000313" key="3">
    <source>
        <dbReference type="Proteomes" id="UP000887013"/>
    </source>
</evidence>
<evidence type="ECO:0000256" key="1">
    <source>
        <dbReference type="SAM" id="MobiDB-lite"/>
    </source>
</evidence>
<keyword evidence="3" id="KW-1185">Reference proteome</keyword>
<evidence type="ECO:0000313" key="2">
    <source>
        <dbReference type="EMBL" id="GFU36935.1"/>
    </source>
</evidence>
<organism evidence="2 3">
    <name type="scientific">Nephila pilipes</name>
    <name type="common">Giant wood spider</name>
    <name type="synonym">Nephila maculata</name>
    <dbReference type="NCBI Taxonomy" id="299642"/>
    <lineage>
        <taxon>Eukaryota</taxon>
        <taxon>Metazoa</taxon>
        <taxon>Ecdysozoa</taxon>
        <taxon>Arthropoda</taxon>
        <taxon>Chelicerata</taxon>
        <taxon>Arachnida</taxon>
        <taxon>Araneae</taxon>
        <taxon>Araneomorphae</taxon>
        <taxon>Entelegynae</taxon>
        <taxon>Araneoidea</taxon>
        <taxon>Nephilidae</taxon>
        <taxon>Nephila</taxon>
    </lineage>
</organism>
<feature type="region of interest" description="Disordered" evidence="1">
    <location>
        <begin position="701"/>
        <end position="748"/>
    </location>
</feature>
<name>A0A8X6QSA4_NEPPI</name>
<feature type="compositionally biased region" description="Basic and acidic residues" evidence="1">
    <location>
        <begin position="29"/>
        <end position="63"/>
    </location>
</feature>
<feature type="region of interest" description="Disordered" evidence="1">
    <location>
        <begin position="429"/>
        <end position="496"/>
    </location>
</feature>
<feature type="compositionally biased region" description="Polar residues" evidence="1">
    <location>
        <begin position="444"/>
        <end position="470"/>
    </location>
</feature>
<feature type="region of interest" description="Disordered" evidence="1">
    <location>
        <begin position="1"/>
        <end position="106"/>
    </location>
</feature>
<feature type="compositionally biased region" description="Polar residues" evidence="1">
    <location>
        <begin position="709"/>
        <end position="720"/>
    </location>
</feature>
<dbReference type="EMBL" id="BMAW01084112">
    <property type="protein sequence ID" value="GFU36935.1"/>
    <property type="molecule type" value="Genomic_DNA"/>
</dbReference>
<feature type="compositionally biased region" description="Low complexity" evidence="1">
    <location>
        <begin position="528"/>
        <end position="539"/>
    </location>
</feature>
<feature type="region of interest" description="Disordered" evidence="1">
    <location>
        <begin position="524"/>
        <end position="602"/>
    </location>
</feature>
<protein>
    <submittedName>
        <fullName evidence="2">Uncharacterized protein</fullName>
    </submittedName>
</protein>
<feature type="compositionally biased region" description="Basic and acidic residues" evidence="1">
    <location>
        <begin position="722"/>
        <end position="748"/>
    </location>
</feature>
<comment type="caution">
    <text evidence="2">The sequence shown here is derived from an EMBL/GenBank/DDBJ whole genome shotgun (WGS) entry which is preliminary data.</text>
</comment>
<feature type="region of interest" description="Disordered" evidence="1">
    <location>
        <begin position="618"/>
        <end position="660"/>
    </location>
</feature>
<feature type="compositionally biased region" description="Basic and acidic residues" evidence="1">
    <location>
        <begin position="85"/>
        <end position="96"/>
    </location>
</feature>
<feature type="compositionally biased region" description="Low complexity" evidence="1">
    <location>
        <begin position="639"/>
        <end position="651"/>
    </location>
</feature>
<reference evidence="2" key="1">
    <citation type="submission" date="2020-08" db="EMBL/GenBank/DDBJ databases">
        <title>Multicomponent nature underlies the extraordinary mechanical properties of spider dragline silk.</title>
        <authorList>
            <person name="Kono N."/>
            <person name="Nakamura H."/>
            <person name="Mori M."/>
            <person name="Yoshida Y."/>
            <person name="Ohtoshi R."/>
            <person name="Malay A.D."/>
            <person name="Moran D.A.P."/>
            <person name="Tomita M."/>
            <person name="Numata K."/>
            <person name="Arakawa K."/>
        </authorList>
    </citation>
    <scope>NUCLEOTIDE SEQUENCE</scope>
</reference>
<feature type="compositionally biased region" description="Basic and acidic residues" evidence="1">
    <location>
        <begin position="471"/>
        <end position="483"/>
    </location>
</feature>
<gene>
    <name evidence="2" type="primary">NCL1_36580</name>
    <name evidence="2" type="ORF">NPIL_643031</name>
</gene>
<sequence>MSLFIFNENIMSDSNDDKSLPRRSKRAKKSDDSEASDKPVDPSDRSTDSSAKPAEDDASKDKPVASSAAQPSGSYGGARPKIYPQKKEDKPKKSSDTPRPSARGFVQRAVDVLEAVICRRREAFRRRREEAKKAEHHVAMYLGPDWIDSTIEEEKTVHPPGSITHQLRELARNTLISEFDRRRREGREDSQAWIPLEHRLADPPIKQPLSDKPVKTEFEDEFKAESDPDDRPQMKIKLPDLKKKSRKIKPKTEEPPPEPSKVVEHRKYYFESISRYMFIDRPPFVRPEFETEVTDLKAYLWLDAIFVQHGIEDWRRFALAAYQTGRYHTEQQIRTAREQLAERNVTDEEFLEMYHIVRRDYVLDEGCNDDFSNLVERILAVLNTMEKIATAMLYMDIWQNRLRREEARQKEMVAKVLKVTERIGEIEHSTSADASLGDQDAERSASTGPSTSVESSASIELQHSASTERSASSEHPAEIEHSGSDIVDDVSSKSEEKTPPFFYETLREYVTIDIEYRPRHLTLEDRPPSILSSSDKSSTPIPPSPVEIASPSPEGIASPDIASPPQEESETDSKSKIYKMAPVRQASAESSSSSSSRKSLKRSFDKLIDTSSSTPLSAIRSPIIQRLRELDSPDNTSGSVSPLPVDSPSVPELEEGMSSEVDVERVHIVPHVLVTAIMENVMNSVRERLASLFLGDVPEQADEGFEADSPSQSSGKNASTDSDDKRKENMDSDEESSKEGSKKHRMEQ</sequence>
<proteinExistence type="predicted"/>
<dbReference type="AlphaFoldDB" id="A0A8X6QSA4"/>
<dbReference type="Proteomes" id="UP000887013">
    <property type="component" value="Unassembled WGS sequence"/>
</dbReference>
<feature type="compositionally biased region" description="Basic and acidic residues" evidence="1">
    <location>
        <begin position="216"/>
        <end position="242"/>
    </location>
</feature>